<name>A0A9X2XZ08_9BACT</name>
<evidence type="ECO:0000313" key="9">
    <source>
        <dbReference type="Proteomes" id="UP001155483"/>
    </source>
</evidence>
<accession>A0A9X2XZ08</accession>
<keyword evidence="9" id="KW-1185">Reference proteome</keyword>
<evidence type="ECO:0000256" key="4">
    <source>
        <dbReference type="ARBA" id="ARBA00023136"/>
    </source>
</evidence>
<dbReference type="Proteomes" id="UP001155483">
    <property type="component" value="Unassembled WGS sequence"/>
</dbReference>
<evidence type="ECO:0000313" key="8">
    <source>
        <dbReference type="EMBL" id="MCU7552011.1"/>
    </source>
</evidence>
<dbReference type="Pfam" id="PF14322">
    <property type="entry name" value="SusD-like_3"/>
    <property type="match status" value="1"/>
</dbReference>
<feature type="domain" description="SusD-like N-terminal" evidence="7">
    <location>
        <begin position="76"/>
        <end position="221"/>
    </location>
</feature>
<keyword evidence="4" id="KW-0472">Membrane</keyword>
<keyword evidence="3" id="KW-0732">Signal</keyword>
<evidence type="ECO:0000259" key="7">
    <source>
        <dbReference type="Pfam" id="PF14322"/>
    </source>
</evidence>
<evidence type="ECO:0000259" key="6">
    <source>
        <dbReference type="Pfam" id="PF07980"/>
    </source>
</evidence>
<dbReference type="InterPro" id="IPR011990">
    <property type="entry name" value="TPR-like_helical_dom_sf"/>
</dbReference>
<evidence type="ECO:0000256" key="1">
    <source>
        <dbReference type="ARBA" id="ARBA00004442"/>
    </source>
</evidence>
<reference evidence="8" key="1">
    <citation type="submission" date="2022-09" db="EMBL/GenBank/DDBJ databases">
        <authorList>
            <person name="Yuan C."/>
            <person name="Ke Z."/>
        </authorList>
    </citation>
    <scope>NUCLEOTIDE SEQUENCE</scope>
    <source>
        <strain evidence="8">LB-8</strain>
    </source>
</reference>
<comment type="caution">
    <text evidence="8">The sequence shown here is derived from an EMBL/GenBank/DDBJ whole genome shotgun (WGS) entry which is preliminary data.</text>
</comment>
<dbReference type="InterPro" id="IPR033985">
    <property type="entry name" value="SusD-like_N"/>
</dbReference>
<evidence type="ECO:0000256" key="5">
    <source>
        <dbReference type="ARBA" id="ARBA00023237"/>
    </source>
</evidence>
<organism evidence="8 9">
    <name type="scientific">Paraflavisolibacter caeni</name>
    <dbReference type="NCBI Taxonomy" id="2982496"/>
    <lineage>
        <taxon>Bacteria</taxon>
        <taxon>Pseudomonadati</taxon>
        <taxon>Bacteroidota</taxon>
        <taxon>Chitinophagia</taxon>
        <taxon>Chitinophagales</taxon>
        <taxon>Chitinophagaceae</taxon>
        <taxon>Paraflavisolibacter</taxon>
    </lineage>
</organism>
<sequence length="577" mass="65774">MNFSKYISFCIAAISIVGIYSCKKLDEYNPSNPTADATWTTPQGFITNVNGAYSEQRAWYGKEDGILMSEAGTDLWFNQQKANFANQLTRYENFTPSASGTMRNAWATLWKGINMTNAGINHIDQAGFTDSTERNKRLAELRFLRAFYYWHVVETWGGVMLRTTETQSAELTAVRSSVQDFYNLIFDDLQYAAANLPNAWGDEYSRATKKSALGLLARAYLSRAYYSQGAEAQDFFTKARNTAIEVIDRKAEFGVDLWANYADLWKPANNKKNKEALYTISNSLKNYQTSNYDNNANRLHMWYLSPYSSKPGLQLSFEYGNDNQRRLMPTLALLDFYNDDIDARYEGSFRETYITNKAYTWTQADVNTYKKDAGVLGKTLQTGKDTALYVTKKRITNQASLPYVVIDRDSTYEPATGKIKGNDFVVLKKFDDPNRAATPTTGPNAQPGYNDIFVIRLAEMYMIAAEAEFQLSNKSEAANYINVLRTRAAKPGKITDMQITPDQVTLDFILDERAREFAGEHMRWFDLKRTRQLVPRIHQYNLDITAVQEYHLTRPVPQNEIDALVNGQEFGQTPGYN</sequence>
<dbReference type="SUPFAM" id="SSF48452">
    <property type="entry name" value="TPR-like"/>
    <property type="match status" value="1"/>
</dbReference>
<proteinExistence type="inferred from homology"/>
<dbReference type="Pfam" id="PF07980">
    <property type="entry name" value="SusD_RagB"/>
    <property type="match status" value="1"/>
</dbReference>
<dbReference type="Gene3D" id="1.25.40.390">
    <property type="match status" value="1"/>
</dbReference>
<protein>
    <submittedName>
        <fullName evidence="8">RagB/SusD family nutrient uptake outer membrane protein</fullName>
    </submittedName>
</protein>
<dbReference type="EMBL" id="JAOTIF010000026">
    <property type="protein sequence ID" value="MCU7552011.1"/>
    <property type="molecule type" value="Genomic_DNA"/>
</dbReference>
<evidence type="ECO:0000256" key="3">
    <source>
        <dbReference type="ARBA" id="ARBA00022729"/>
    </source>
</evidence>
<evidence type="ECO:0000256" key="2">
    <source>
        <dbReference type="ARBA" id="ARBA00006275"/>
    </source>
</evidence>
<dbReference type="GO" id="GO:0009279">
    <property type="term" value="C:cell outer membrane"/>
    <property type="evidence" value="ECO:0007669"/>
    <property type="project" value="UniProtKB-SubCell"/>
</dbReference>
<dbReference type="PROSITE" id="PS51257">
    <property type="entry name" value="PROKAR_LIPOPROTEIN"/>
    <property type="match status" value="1"/>
</dbReference>
<keyword evidence="5" id="KW-0998">Cell outer membrane</keyword>
<reference evidence="8" key="2">
    <citation type="submission" date="2023-04" db="EMBL/GenBank/DDBJ databases">
        <title>Paracnuella aquatica gen. nov., sp. nov., a member of the family Chitinophagaceae isolated from a hot spring.</title>
        <authorList>
            <person name="Wang C."/>
        </authorList>
    </citation>
    <scope>NUCLEOTIDE SEQUENCE</scope>
    <source>
        <strain evidence="8">LB-8</strain>
    </source>
</reference>
<gene>
    <name evidence="8" type="ORF">OCK74_23020</name>
</gene>
<dbReference type="AlphaFoldDB" id="A0A9X2XZ08"/>
<comment type="subcellular location">
    <subcellularLocation>
        <location evidence="1">Cell outer membrane</location>
    </subcellularLocation>
</comment>
<feature type="domain" description="RagB/SusD" evidence="6">
    <location>
        <begin position="342"/>
        <end position="564"/>
    </location>
</feature>
<dbReference type="InterPro" id="IPR012944">
    <property type="entry name" value="SusD_RagB_dom"/>
</dbReference>
<dbReference type="RefSeq" id="WP_279299448.1">
    <property type="nucleotide sequence ID" value="NZ_JAOTIF010000026.1"/>
</dbReference>
<comment type="similarity">
    <text evidence="2">Belongs to the SusD family.</text>
</comment>